<dbReference type="PROSITE" id="PS51161">
    <property type="entry name" value="ATP_CONE"/>
    <property type="match status" value="1"/>
</dbReference>
<proteinExistence type="inferred from homology"/>
<evidence type="ECO:0000256" key="10">
    <source>
        <dbReference type="RuleBase" id="RU003410"/>
    </source>
</evidence>
<dbReference type="UniPathway" id="UPA00326"/>
<evidence type="ECO:0000256" key="7">
    <source>
        <dbReference type="ARBA" id="ARBA00023116"/>
    </source>
</evidence>
<keyword evidence="5 9" id="KW-0067">ATP-binding</keyword>
<feature type="domain" description="ATP-cone" evidence="11">
    <location>
        <begin position="3"/>
        <end position="94"/>
    </location>
</feature>
<evidence type="ECO:0000313" key="13">
    <source>
        <dbReference type="Proteomes" id="UP000003111"/>
    </source>
</evidence>
<dbReference type="InterPro" id="IPR000788">
    <property type="entry name" value="RNR_lg_C"/>
</dbReference>
<dbReference type="eggNOG" id="COG0209">
    <property type="taxonomic scope" value="Bacteria"/>
</dbReference>
<evidence type="ECO:0000256" key="5">
    <source>
        <dbReference type="ARBA" id="ARBA00022840"/>
    </source>
</evidence>
<dbReference type="EC" id="1.17.4.1" evidence="2 10"/>
<dbReference type="InterPro" id="IPR013509">
    <property type="entry name" value="RNR_lsu_N"/>
</dbReference>
<dbReference type="Gene3D" id="3.20.70.20">
    <property type="match status" value="1"/>
</dbReference>
<keyword evidence="4 9" id="KW-0547">Nucleotide-binding</keyword>
<dbReference type="InterPro" id="IPR005144">
    <property type="entry name" value="ATP-cone_dom"/>
</dbReference>
<organism evidence="12 13">
    <name type="scientific">Aeromicrobium marinum DSM 15272</name>
    <dbReference type="NCBI Taxonomy" id="585531"/>
    <lineage>
        <taxon>Bacteria</taxon>
        <taxon>Bacillati</taxon>
        <taxon>Actinomycetota</taxon>
        <taxon>Actinomycetes</taxon>
        <taxon>Propionibacteriales</taxon>
        <taxon>Nocardioidaceae</taxon>
        <taxon>Aeromicrobium</taxon>
    </lineage>
</organism>
<dbReference type="STRING" id="585531.HMPREF0063_12134"/>
<evidence type="ECO:0000256" key="8">
    <source>
        <dbReference type="ARBA" id="ARBA00047754"/>
    </source>
</evidence>
<evidence type="ECO:0000256" key="1">
    <source>
        <dbReference type="ARBA" id="ARBA00010406"/>
    </source>
</evidence>
<dbReference type="AlphaFoldDB" id="E2SCH2"/>
<keyword evidence="13" id="KW-1185">Reference proteome</keyword>
<dbReference type="GO" id="GO:0004748">
    <property type="term" value="F:ribonucleoside-diphosphate reductase activity, thioredoxin disulfide as acceptor"/>
    <property type="evidence" value="ECO:0007669"/>
    <property type="project" value="UniProtKB-EC"/>
</dbReference>
<dbReference type="SUPFAM" id="SSF48168">
    <property type="entry name" value="R1 subunit of ribonucleotide reductase, N-terminal domain"/>
    <property type="match status" value="1"/>
</dbReference>
<reference evidence="12" key="1">
    <citation type="submission" date="2010-08" db="EMBL/GenBank/DDBJ databases">
        <authorList>
            <person name="Muzny D."/>
            <person name="Qin X."/>
            <person name="Buhay C."/>
            <person name="Dugan-Rocha S."/>
            <person name="Ding Y."/>
            <person name="Chen G."/>
            <person name="Hawes A."/>
            <person name="Holder M."/>
            <person name="Jhangiani S."/>
            <person name="Johnson A."/>
            <person name="Khan Z."/>
            <person name="Li Z."/>
            <person name="Liu W."/>
            <person name="Liu X."/>
            <person name="Perez L."/>
            <person name="Shen H."/>
            <person name="Wang Q."/>
            <person name="Watt J."/>
            <person name="Xi L."/>
            <person name="Xin Y."/>
            <person name="Zhou J."/>
            <person name="Deng J."/>
            <person name="Jiang H."/>
            <person name="Liu Y."/>
            <person name="Qu J."/>
            <person name="Song X.-Z."/>
            <person name="Zhang L."/>
            <person name="Villasana D."/>
            <person name="Johnson A."/>
            <person name="Liu J."/>
            <person name="Liyanage D."/>
            <person name="Lorensuhewa L."/>
            <person name="Robinson T."/>
            <person name="Song A."/>
            <person name="Song B.-B."/>
            <person name="Dinh H."/>
            <person name="Thornton R."/>
            <person name="Coyle M."/>
            <person name="Francisco L."/>
            <person name="Jackson L."/>
            <person name="Javaid M."/>
            <person name="Korchina V."/>
            <person name="Kovar C."/>
            <person name="Mata R."/>
            <person name="Mathew T."/>
            <person name="Ngo R."/>
            <person name="Nguyen L."/>
            <person name="Nguyen N."/>
            <person name="Okwuonu G."/>
            <person name="Ongeri F."/>
            <person name="Pham C."/>
            <person name="Simmons D."/>
            <person name="Wilczek-Boney K."/>
            <person name="Hale W."/>
            <person name="Jakkamsetti A."/>
            <person name="Pham P."/>
            <person name="Ruth R."/>
            <person name="San Lucas F."/>
            <person name="Warren J."/>
            <person name="Zhang J."/>
            <person name="Zhao Z."/>
            <person name="Zhou C."/>
            <person name="Zhu D."/>
            <person name="Lee S."/>
            <person name="Bess C."/>
            <person name="Blankenburg K."/>
            <person name="Forbes L."/>
            <person name="Fu Q."/>
            <person name="Gubbala S."/>
            <person name="Hirani K."/>
            <person name="Jayaseelan J.C."/>
            <person name="Lara F."/>
            <person name="Munidasa M."/>
            <person name="Palculict T."/>
            <person name="Patil S."/>
            <person name="Pu L.-L."/>
            <person name="Saada N."/>
            <person name="Tang L."/>
            <person name="Weissenberger G."/>
            <person name="Zhu Y."/>
            <person name="Hemphill L."/>
            <person name="Shang Y."/>
            <person name="Youmans B."/>
            <person name="Ayvaz T."/>
            <person name="Ross M."/>
            <person name="Santibanez J."/>
            <person name="Aqrawi P."/>
            <person name="Gross S."/>
            <person name="Joshi V."/>
            <person name="Fowler G."/>
            <person name="Nazareth L."/>
            <person name="Reid J."/>
            <person name="Worley K."/>
            <person name="Petrosino J."/>
            <person name="Highlander S."/>
            <person name="Gibbs R."/>
        </authorList>
    </citation>
    <scope>NUCLEOTIDE SEQUENCE [LARGE SCALE GENOMIC DNA]</scope>
    <source>
        <strain evidence="12">DSM 15272</strain>
    </source>
</reference>
<keyword evidence="6 10" id="KW-0560">Oxidoreductase</keyword>
<dbReference type="InterPro" id="IPR039718">
    <property type="entry name" value="Rrm1"/>
</dbReference>
<dbReference type="RefSeq" id="WP_007077226.1">
    <property type="nucleotide sequence ID" value="NZ_CM001024.1"/>
</dbReference>
<comment type="function">
    <text evidence="10">Provides the precursors necessary for DNA synthesis. Catalyzes the biosynthesis of deoxyribonucleotides from the corresponding ribonucleotides.</text>
</comment>
<evidence type="ECO:0000256" key="6">
    <source>
        <dbReference type="ARBA" id="ARBA00023002"/>
    </source>
</evidence>
<evidence type="ECO:0000256" key="2">
    <source>
        <dbReference type="ARBA" id="ARBA00012274"/>
    </source>
</evidence>
<dbReference type="GO" id="GO:0005524">
    <property type="term" value="F:ATP binding"/>
    <property type="evidence" value="ECO:0007669"/>
    <property type="project" value="UniProtKB-UniRule"/>
</dbReference>
<keyword evidence="7 10" id="KW-0215">Deoxyribonucleotide synthesis</keyword>
<dbReference type="InterPro" id="IPR013346">
    <property type="entry name" value="NrdE_NrdA_C"/>
</dbReference>
<evidence type="ECO:0000256" key="9">
    <source>
        <dbReference type="PROSITE-ProRule" id="PRU00492"/>
    </source>
</evidence>
<comment type="similarity">
    <text evidence="1 10">Belongs to the ribonucleoside diphosphate reductase large chain family.</text>
</comment>
<protein>
    <recommendedName>
        <fullName evidence="2 10">Ribonucleoside-diphosphate reductase</fullName>
        <ecNumber evidence="2 10">1.17.4.1</ecNumber>
    </recommendedName>
</protein>
<comment type="caution">
    <text evidence="12">The sequence shown here is derived from an EMBL/GenBank/DDBJ whole genome shotgun (WGS) entry which is preliminary data.</text>
</comment>
<dbReference type="OrthoDB" id="9762933at2"/>
<name>E2SCH2_9ACTN</name>
<evidence type="ECO:0000256" key="3">
    <source>
        <dbReference type="ARBA" id="ARBA00022533"/>
    </source>
</evidence>
<dbReference type="PANTHER" id="PTHR11573:SF6">
    <property type="entry name" value="RIBONUCLEOSIDE-DIPHOSPHATE REDUCTASE LARGE SUBUNIT"/>
    <property type="match status" value="1"/>
</dbReference>
<dbReference type="InterPro" id="IPR008926">
    <property type="entry name" value="RNR_R1-su_N"/>
</dbReference>
<dbReference type="Pfam" id="PF03477">
    <property type="entry name" value="ATP-cone"/>
    <property type="match status" value="1"/>
</dbReference>
<dbReference type="PROSITE" id="PS00089">
    <property type="entry name" value="RIBORED_LARGE"/>
    <property type="match status" value="1"/>
</dbReference>
<gene>
    <name evidence="12" type="ORF">HMPREF0063_12134</name>
</gene>
<evidence type="ECO:0000259" key="11">
    <source>
        <dbReference type="PROSITE" id="PS51161"/>
    </source>
</evidence>
<dbReference type="Pfam" id="PF02867">
    <property type="entry name" value="Ribonuc_red_lgC"/>
    <property type="match status" value="1"/>
</dbReference>
<dbReference type="SUPFAM" id="SSF51998">
    <property type="entry name" value="PFL-like glycyl radical enzymes"/>
    <property type="match status" value="1"/>
</dbReference>
<keyword evidence="3" id="KW-0021">Allosteric enzyme</keyword>
<comment type="catalytic activity">
    <reaction evidence="8 10">
        <text>a 2'-deoxyribonucleoside 5'-diphosphate + [thioredoxin]-disulfide + H2O = a ribonucleoside 5'-diphosphate + [thioredoxin]-dithiol</text>
        <dbReference type="Rhea" id="RHEA:23252"/>
        <dbReference type="Rhea" id="RHEA-COMP:10698"/>
        <dbReference type="Rhea" id="RHEA-COMP:10700"/>
        <dbReference type="ChEBI" id="CHEBI:15377"/>
        <dbReference type="ChEBI" id="CHEBI:29950"/>
        <dbReference type="ChEBI" id="CHEBI:50058"/>
        <dbReference type="ChEBI" id="CHEBI:57930"/>
        <dbReference type="ChEBI" id="CHEBI:73316"/>
        <dbReference type="EC" id="1.17.4.1"/>
    </reaction>
</comment>
<evidence type="ECO:0000256" key="4">
    <source>
        <dbReference type="ARBA" id="ARBA00022741"/>
    </source>
</evidence>
<dbReference type="CDD" id="cd01679">
    <property type="entry name" value="RNR_I"/>
    <property type="match status" value="1"/>
</dbReference>
<dbReference type="PANTHER" id="PTHR11573">
    <property type="entry name" value="RIBONUCLEOSIDE-DIPHOSPHATE REDUCTASE LARGE CHAIN"/>
    <property type="match status" value="1"/>
</dbReference>
<dbReference type="EMBL" id="ACLF03000006">
    <property type="protein sequence ID" value="EFQ82925.1"/>
    <property type="molecule type" value="Genomic_DNA"/>
</dbReference>
<dbReference type="GO" id="GO:0009263">
    <property type="term" value="P:deoxyribonucleotide biosynthetic process"/>
    <property type="evidence" value="ECO:0007669"/>
    <property type="project" value="UniProtKB-KW"/>
</dbReference>
<dbReference type="HOGENOM" id="CLU_000404_3_0_11"/>
<dbReference type="Pfam" id="PF00317">
    <property type="entry name" value="Ribonuc_red_lgN"/>
    <property type="match status" value="1"/>
</dbReference>
<dbReference type="NCBIfam" id="TIGR02506">
    <property type="entry name" value="NrdE_NrdA"/>
    <property type="match status" value="1"/>
</dbReference>
<dbReference type="NCBIfam" id="NF005101">
    <property type="entry name" value="PRK06539.1"/>
    <property type="match status" value="1"/>
</dbReference>
<accession>E2SCH2</accession>
<dbReference type="PRINTS" id="PR01183">
    <property type="entry name" value="RIBORDTASEM1"/>
</dbReference>
<dbReference type="Proteomes" id="UP000003111">
    <property type="component" value="Unassembled WGS sequence"/>
</dbReference>
<sequence>MTITVIKRDGTRAPYDGYEIARSIEEAATGLPDQVARVTQLQSELEITLFDGITSEQLDEAVVGVALQNVKDDPAFDTIASRLLVKTLYKKVFGEGVTRDEVDAFHGPAFVASVVRGVELGLLDHRLAERYDLEVLGAALDPARDDLLRYIGVQTMRTRYMLVEPDGTPLEVPQFFWMRVSMGLALDEADPTAAALAFYDKMSRLEYLAAGSTLVNAGTGYAQLSNCFVMQMEDDIEHIAKSVRDVMWLTKGTGGIGLSVSKLRSEGSPIRSNHTTSTGPIPFMHTIDSTLRAISRGGKKFGALCFYMENWHLDFAQFLDLRANSGDPYRRTRTANTAVWISDEFMKRVADDLDWYLFDPLDVPDLTELFGAAFSARYAEYVAEADAGRLRHKKLRAREQFRAILVSLQASSHPWLTWKDTINTRALNHNTGTIHLSNLCTEITLPQDRDNVAVCNLASINLSRHLVGRRSDAHIDWDRLAGSTRLAVRQLDNLIDITISSVPESERSNEQNRALGLGVMGFTDVVERFGWSYESEQAYDLIDEVMEFVSWHAIDASADLARERGAYPNFEGSRWSQGLVPIDSLDLLAADRGVPVEVDRTTRLDWDALRAKVAGGVRNSTLMAVAPTASIGLVAGTTPGLDPQFSQIFSRATSSGKFLEVNRNLVEDLQALGLWETVREDLLRHQGDLSKVDGVPAELQEIYRTSFQLSPYAFLHVAARAQKWIDQAISRNIYLQSRDVGEMAELYAAAWRMGVKTTYYLHMMPRHTAEQSTVKVNKAASSTPAGGAARRGFGAVATAPVEVQELEVVDGAACPVDPAERLQCDSCQ</sequence>
<evidence type="ECO:0000313" key="12">
    <source>
        <dbReference type="EMBL" id="EFQ82925.1"/>
    </source>
</evidence>
<dbReference type="GO" id="GO:0005971">
    <property type="term" value="C:ribonucleoside-diphosphate reductase complex"/>
    <property type="evidence" value="ECO:0007669"/>
    <property type="project" value="TreeGrafter"/>
</dbReference>